<dbReference type="RefSeq" id="WP_209143645.1">
    <property type="nucleotide sequence ID" value="NZ_JAGHKO010000017.1"/>
</dbReference>
<keyword evidence="2" id="KW-1185">Reference proteome</keyword>
<evidence type="ECO:0000313" key="1">
    <source>
        <dbReference type="EMBL" id="MBO9204757.1"/>
    </source>
</evidence>
<evidence type="ECO:0000313" key="2">
    <source>
        <dbReference type="Proteomes" id="UP000677244"/>
    </source>
</evidence>
<organism evidence="1 2">
    <name type="scientific">Niastella soli</name>
    <dbReference type="NCBI Taxonomy" id="2821487"/>
    <lineage>
        <taxon>Bacteria</taxon>
        <taxon>Pseudomonadati</taxon>
        <taxon>Bacteroidota</taxon>
        <taxon>Chitinophagia</taxon>
        <taxon>Chitinophagales</taxon>
        <taxon>Chitinophagaceae</taxon>
        <taxon>Niastella</taxon>
    </lineage>
</organism>
<dbReference type="PANTHER" id="PTHR39441:SF1">
    <property type="entry name" value="DUF2252 DOMAIN-CONTAINING PROTEIN"/>
    <property type="match status" value="1"/>
</dbReference>
<accession>A0ABS3Z3L3</accession>
<gene>
    <name evidence="1" type="ORF">J7I42_30995</name>
</gene>
<protein>
    <submittedName>
        <fullName evidence="1">DUF2252 family protein</fullName>
    </submittedName>
</protein>
<dbReference type="Pfam" id="PF10009">
    <property type="entry name" value="DUF2252"/>
    <property type="match status" value="1"/>
</dbReference>
<sequence length="400" mass="45483">MPSVVERIQNFNSNRLPFYTRLKYEAMAKDPFYFFRGTAHLFYEDLASANALPASPLIWACGDLHLENFGSYKGDNRLVYFDLNDFDESALAPAAWELTRMLTSIFVGLIAMGVGEPEAKNMALLYLKSYSLVLSKGRSRYIEPQTAKGIVRSFLLKVGERKQKDLIKERTIRKNGNIALLVDRKRLFPINDPALTKKLTEFVDGWMVNVHHHRFQVIDSGFRIAGTGSLGVKRYLFLLERLHGEQKYLLLDMKLSLPSSLQSQLSIKQPAWLSEAARVVSVQEWMQNISPALLRPVLFNNESYVIKEMQPTADKINFATLENRFDDIEKILENMALLTASAQLRSSGRQGSAIADELMAFGRDEAWMPAIIEYARQYANQVKADFNQYLAAYTAGHFGK</sequence>
<dbReference type="PANTHER" id="PTHR39441">
    <property type="entry name" value="DUF2252 DOMAIN-CONTAINING PROTEIN"/>
    <property type="match status" value="1"/>
</dbReference>
<dbReference type="Proteomes" id="UP000677244">
    <property type="component" value="Unassembled WGS sequence"/>
</dbReference>
<dbReference type="InterPro" id="IPR018721">
    <property type="entry name" value="DUF2252"/>
</dbReference>
<reference evidence="1 2" key="1">
    <citation type="submission" date="2021-03" db="EMBL/GenBank/DDBJ databases">
        <title>Assistant Professor.</title>
        <authorList>
            <person name="Huq M.A."/>
        </authorList>
    </citation>
    <scope>NUCLEOTIDE SEQUENCE [LARGE SCALE GENOMIC DNA]</scope>
    <source>
        <strain evidence="1 2">MAH-29</strain>
    </source>
</reference>
<proteinExistence type="predicted"/>
<dbReference type="EMBL" id="JAGHKO010000017">
    <property type="protein sequence ID" value="MBO9204757.1"/>
    <property type="molecule type" value="Genomic_DNA"/>
</dbReference>
<name>A0ABS3Z3L3_9BACT</name>
<comment type="caution">
    <text evidence="1">The sequence shown here is derived from an EMBL/GenBank/DDBJ whole genome shotgun (WGS) entry which is preliminary data.</text>
</comment>